<dbReference type="RefSeq" id="WP_316426102.1">
    <property type="nucleotide sequence ID" value="NZ_CP130144.1"/>
</dbReference>
<dbReference type="AlphaFoldDB" id="A0AA96WQK2"/>
<evidence type="ECO:0000313" key="1">
    <source>
        <dbReference type="EMBL" id="WNZ43922.1"/>
    </source>
</evidence>
<protein>
    <submittedName>
        <fullName evidence="1">Prenyltransferase/squalene oxidase repeat-containing protein</fullName>
    </submittedName>
</protein>
<organism evidence="1">
    <name type="scientific">Leptolyngbya boryana CZ1</name>
    <dbReference type="NCBI Taxonomy" id="3060204"/>
    <lineage>
        <taxon>Bacteria</taxon>
        <taxon>Bacillati</taxon>
        <taxon>Cyanobacteriota</taxon>
        <taxon>Cyanophyceae</taxon>
        <taxon>Leptolyngbyales</taxon>
        <taxon>Leptolyngbyaceae</taxon>
        <taxon>Leptolyngbya group</taxon>
        <taxon>Leptolyngbya</taxon>
    </lineage>
</organism>
<sequence>MWLYSLEHSLTQIEPNLTPLIAPKALEQLKAVSRFFPDALTDTYGFEYRLAPASSTVDFAIHIDKPEGAILAGYHPNQRLPEVFDRHPAWQQIQQFCAAWADPSALLHYHIADLWLEFDLERDQVDDLPVPGVLFRPEQSQPSLSTRYDWIWEQALPLLLNTALPDVVQAKLIECLTCLPAKTGVFQVGVMLSRSVQAVRLCLVGSPSQLIPYLATLGWQGDVAELEAIAHALMPYVDGIILSLDVGEHLYPRIGIEGIYLSRYLPCVNGQWRSLLNHLVQEGLCEAQTRDALLQYSGYSVGKAIHQRIYVRGLNHLKLLYQPGLPLAAKIYFGVMHKSTSCLVNPVHVPVASLNSENRISLHKKPRSLDSALSSAVSFLLAARDPQGWWADFRLAAGISDEWVTGYVGMMLSGVSDDRVPSVMQQSWKLLNIRTHRANQTWGYNRFPPGDADSTGWAIQLAATLEETESERIQQAVHSLLSHQRPDGGFSTYERAEPIRAFIHAPPEQTLEGWCGSHPCVSAAIATLPHGILPSTCRSRLHHYLQSTQSADGNWDAYWWQDPEYSTALAAAAIAVSQPDSPRITQAVNWGLNRLTDEGFIPTLDHPTGSPFATAWCLRLLLLQPENPAVQAAIVTVVDWLLDQQQPDGSWAASARLRVPYPDDQMPNQFDQWIYHGTVQGSLVFDHACIFTTATILQALAQFQLYSSKHLDGKSVQDELTTVLA</sequence>
<accession>A0AA96WQK2</accession>
<name>A0AA96WQK2_LEPBY</name>
<gene>
    <name evidence="1" type="ORF">Q2T42_18975</name>
</gene>
<dbReference type="InterPro" id="IPR008930">
    <property type="entry name" value="Terpenoid_cyclase/PrenylTrfase"/>
</dbReference>
<reference evidence="1" key="2">
    <citation type="submission" date="2023-07" db="EMBL/GenBank/DDBJ databases">
        <authorList>
            <person name="Bai X.-H."/>
            <person name="Wang H.-H."/>
            <person name="Wang J."/>
            <person name="Ma M.-Y."/>
            <person name="Hu H.-H."/>
            <person name="Song Z.-L."/>
            <person name="Ma H.-G."/>
            <person name="Fan Y."/>
            <person name="Du C.-Y."/>
            <person name="Xu J.-C."/>
        </authorList>
    </citation>
    <scope>NUCLEOTIDE SEQUENCE</scope>
    <source>
        <strain evidence="1">CZ1</strain>
    </source>
</reference>
<dbReference type="EMBL" id="CP130144">
    <property type="protein sequence ID" value="WNZ43922.1"/>
    <property type="molecule type" value="Genomic_DNA"/>
</dbReference>
<dbReference type="SUPFAM" id="SSF48239">
    <property type="entry name" value="Terpenoid cyclases/Protein prenyltransferases"/>
    <property type="match status" value="2"/>
</dbReference>
<proteinExistence type="predicted"/>
<reference evidence="1" key="1">
    <citation type="journal article" date="2023" name="Plants (Basel)">
        <title>Genomic Analysis of Leptolyngbya boryana CZ1 Reveals Efficient Carbon Fixation Modules.</title>
        <authorList>
            <person name="Bai X."/>
            <person name="Wang H."/>
            <person name="Cheng W."/>
            <person name="Wang J."/>
            <person name="Ma M."/>
            <person name="Hu H."/>
            <person name="Song Z."/>
            <person name="Ma H."/>
            <person name="Fan Y."/>
            <person name="Du C."/>
            <person name="Xu J."/>
        </authorList>
    </citation>
    <scope>NUCLEOTIDE SEQUENCE</scope>
    <source>
        <strain evidence="1">CZ1</strain>
    </source>
</reference>
<dbReference type="Gene3D" id="1.50.10.20">
    <property type="match status" value="1"/>
</dbReference>